<protein>
    <submittedName>
        <fullName evidence="1">Asp_protease_2 domain-containing protein</fullName>
    </submittedName>
</protein>
<dbReference type="GO" id="GO:0006508">
    <property type="term" value="P:proteolysis"/>
    <property type="evidence" value="ECO:0007669"/>
    <property type="project" value="UniProtKB-KW"/>
</dbReference>
<proteinExistence type="predicted"/>
<dbReference type="GO" id="GO:0008233">
    <property type="term" value="F:peptidase activity"/>
    <property type="evidence" value="ECO:0007669"/>
    <property type="project" value="UniProtKB-KW"/>
</dbReference>
<evidence type="ECO:0000313" key="1">
    <source>
        <dbReference type="EMBL" id="KAA0056272.1"/>
    </source>
</evidence>
<dbReference type="OrthoDB" id="1739763at2759"/>
<keyword evidence="2" id="KW-0645">Protease</keyword>
<dbReference type="InterPro" id="IPR021109">
    <property type="entry name" value="Peptidase_aspartic_dom_sf"/>
</dbReference>
<dbReference type="EMBL" id="SSTD01013924">
    <property type="protein sequence ID" value="TYK05227.1"/>
    <property type="molecule type" value="Genomic_DNA"/>
</dbReference>
<evidence type="ECO:0000313" key="2">
    <source>
        <dbReference type="EMBL" id="TYK05227.1"/>
    </source>
</evidence>
<evidence type="ECO:0000313" key="3">
    <source>
        <dbReference type="Proteomes" id="UP000321393"/>
    </source>
</evidence>
<dbReference type="PANTHER" id="PTHR35046:SF26">
    <property type="entry name" value="RNA-DIRECTED DNA POLYMERASE"/>
    <property type="match status" value="1"/>
</dbReference>
<gene>
    <name evidence="2" type="ORF">E5676_scaffold108G00340</name>
    <name evidence="1" type="ORF">E6C27_scaffold226G00410</name>
</gene>
<dbReference type="AlphaFoldDB" id="A0A5A7UK73"/>
<dbReference type="PANTHER" id="PTHR35046">
    <property type="entry name" value="ZINC KNUCKLE (CCHC-TYPE) FAMILY PROTEIN"/>
    <property type="match status" value="1"/>
</dbReference>
<comment type="caution">
    <text evidence="1">The sequence shown here is derived from an EMBL/GenBank/DDBJ whole genome shotgun (WGS) entry which is preliminary data.</text>
</comment>
<dbReference type="Gene3D" id="2.40.70.10">
    <property type="entry name" value="Acid Proteases"/>
    <property type="match status" value="1"/>
</dbReference>
<dbReference type="Proteomes" id="UP000321947">
    <property type="component" value="Unassembled WGS sequence"/>
</dbReference>
<organism evidence="1 3">
    <name type="scientific">Cucumis melo var. makuwa</name>
    <name type="common">Oriental melon</name>
    <dbReference type="NCBI Taxonomy" id="1194695"/>
    <lineage>
        <taxon>Eukaryota</taxon>
        <taxon>Viridiplantae</taxon>
        <taxon>Streptophyta</taxon>
        <taxon>Embryophyta</taxon>
        <taxon>Tracheophyta</taxon>
        <taxon>Spermatophyta</taxon>
        <taxon>Magnoliopsida</taxon>
        <taxon>eudicotyledons</taxon>
        <taxon>Gunneridae</taxon>
        <taxon>Pentapetalae</taxon>
        <taxon>rosids</taxon>
        <taxon>fabids</taxon>
        <taxon>Cucurbitales</taxon>
        <taxon>Cucurbitaceae</taxon>
        <taxon>Benincaseae</taxon>
        <taxon>Cucumis</taxon>
    </lineage>
</organism>
<dbReference type="EMBL" id="SSTE01007677">
    <property type="protein sequence ID" value="KAA0056272.1"/>
    <property type="molecule type" value="Genomic_DNA"/>
</dbReference>
<reference evidence="3 4" key="1">
    <citation type="submission" date="2019-08" db="EMBL/GenBank/DDBJ databases">
        <title>Draft genome sequences of two oriental melons (Cucumis melo L. var makuwa).</title>
        <authorList>
            <person name="Kwon S.-Y."/>
        </authorList>
    </citation>
    <scope>NUCLEOTIDE SEQUENCE [LARGE SCALE GENOMIC DNA]</scope>
    <source>
        <strain evidence="4">cv. Chang Bougi</strain>
        <strain evidence="3">cv. SW 3</strain>
        <tissue evidence="1">Leaf</tissue>
    </source>
</reference>
<sequence length="123" mass="14184">MEDKEVSEEDNEEFEEGAEFFEPDDGERLSCVFQEVLIAPKRNSNLQRHCLFKTRCTVSGKVCNVIIDNGSRENFVSKKLVTALNLKVEAHPSPYKIGWVKKTEAQMKFRPFPFQLEVATRTK</sequence>
<accession>A0A5A7UK73</accession>
<keyword evidence="2" id="KW-0378">Hydrolase</keyword>
<evidence type="ECO:0000313" key="4">
    <source>
        <dbReference type="Proteomes" id="UP000321947"/>
    </source>
</evidence>
<name>A0A5A7UK73_CUCMM</name>
<dbReference type="Proteomes" id="UP000321393">
    <property type="component" value="Unassembled WGS sequence"/>
</dbReference>